<dbReference type="Gene3D" id="3.40.190.10">
    <property type="entry name" value="Periplasmic binding protein-like II"/>
    <property type="match status" value="2"/>
</dbReference>
<dbReference type="InterPro" id="IPR050490">
    <property type="entry name" value="Bact_solute-bd_prot1"/>
</dbReference>
<feature type="chain" id="PRO_5045572505" evidence="4">
    <location>
        <begin position="26"/>
        <end position="443"/>
    </location>
</feature>
<dbReference type="InterPro" id="IPR006061">
    <property type="entry name" value="SBP_1_CS"/>
</dbReference>
<dbReference type="PANTHER" id="PTHR43649:SF29">
    <property type="entry name" value="OSMOPROTECTIVE COMPOUNDS-BINDING PROTEIN GGTB"/>
    <property type="match status" value="1"/>
</dbReference>
<evidence type="ECO:0000256" key="4">
    <source>
        <dbReference type="SAM" id="SignalP"/>
    </source>
</evidence>
<dbReference type="RefSeq" id="WP_344914211.1">
    <property type="nucleotide sequence ID" value="NZ_BAAAYO010000013.1"/>
</dbReference>
<keyword evidence="6" id="KW-1185">Reference proteome</keyword>
<accession>A0ABV5W0S1</accession>
<keyword evidence="2" id="KW-0813">Transport</keyword>
<evidence type="ECO:0000256" key="2">
    <source>
        <dbReference type="ARBA" id="ARBA00022448"/>
    </source>
</evidence>
<reference evidence="5 6" key="1">
    <citation type="submission" date="2024-09" db="EMBL/GenBank/DDBJ databases">
        <authorList>
            <person name="Sun Q."/>
            <person name="Mori K."/>
        </authorList>
    </citation>
    <scope>NUCLEOTIDE SEQUENCE [LARGE SCALE GENOMIC DNA]</scope>
    <source>
        <strain evidence="5 6">JCM 12520</strain>
    </source>
</reference>
<organism evidence="5 6">
    <name type="scientific">Paenibacillus hodogayensis</name>
    <dbReference type="NCBI Taxonomy" id="279208"/>
    <lineage>
        <taxon>Bacteria</taxon>
        <taxon>Bacillati</taxon>
        <taxon>Bacillota</taxon>
        <taxon>Bacilli</taxon>
        <taxon>Bacillales</taxon>
        <taxon>Paenibacillaceae</taxon>
        <taxon>Paenibacillus</taxon>
    </lineage>
</organism>
<dbReference type="PROSITE" id="PS51257">
    <property type="entry name" value="PROKAR_LIPOPROTEIN"/>
    <property type="match status" value="1"/>
</dbReference>
<evidence type="ECO:0000256" key="1">
    <source>
        <dbReference type="ARBA" id="ARBA00008520"/>
    </source>
</evidence>
<dbReference type="InterPro" id="IPR006059">
    <property type="entry name" value="SBP"/>
</dbReference>
<proteinExistence type="inferred from homology"/>
<dbReference type="EMBL" id="JBHMAG010000014">
    <property type="protein sequence ID" value="MFB9754170.1"/>
    <property type="molecule type" value="Genomic_DNA"/>
</dbReference>
<evidence type="ECO:0000313" key="5">
    <source>
        <dbReference type="EMBL" id="MFB9754170.1"/>
    </source>
</evidence>
<dbReference type="Pfam" id="PF01547">
    <property type="entry name" value="SBP_bac_1"/>
    <property type="match status" value="1"/>
</dbReference>
<dbReference type="PROSITE" id="PS01037">
    <property type="entry name" value="SBP_BACTERIAL_1"/>
    <property type="match status" value="1"/>
</dbReference>
<evidence type="ECO:0000313" key="6">
    <source>
        <dbReference type="Proteomes" id="UP001589619"/>
    </source>
</evidence>
<gene>
    <name evidence="5" type="ORF">ACFFNY_21590</name>
</gene>
<evidence type="ECO:0000256" key="3">
    <source>
        <dbReference type="ARBA" id="ARBA00022729"/>
    </source>
</evidence>
<dbReference type="PANTHER" id="PTHR43649">
    <property type="entry name" value="ARABINOSE-BINDING PROTEIN-RELATED"/>
    <property type="match status" value="1"/>
</dbReference>
<protein>
    <submittedName>
        <fullName evidence="5">Extracellular solute-binding protein</fullName>
    </submittedName>
</protein>
<keyword evidence="3 4" id="KW-0732">Signal</keyword>
<comment type="similarity">
    <text evidence="1">Belongs to the bacterial solute-binding protein 1 family.</text>
</comment>
<comment type="caution">
    <text evidence="5">The sequence shown here is derived from an EMBL/GenBank/DDBJ whole genome shotgun (WGS) entry which is preliminary data.</text>
</comment>
<name>A0ABV5W0S1_9BACL</name>
<dbReference type="SUPFAM" id="SSF53850">
    <property type="entry name" value="Periplasmic binding protein-like II"/>
    <property type="match status" value="1"/>
</dbReference>
<dbReference type="Proteomes" id="UP001589619">
    <property type="component" value="Unassembled WGS sequence"/>
</dbReference>
<feature type="signal peptide" evidence="4">
    <location>
        <begin position="1"/>
        <end position="25"/>
    </location>
</feature>
<sequence>MKIHKAGVWCVLAGLGALTFGCAMKDGGPADPAEAGEAKPFTVTLRHVQVRDDAKSRLTMLEDAVRLMEAEVPGLKVELEGVEDKVNRFEKLPAEMATGTPPKMFDLFGGADTHKYVKANRLLDVTPILNELGLQSKFYNLDEFTVDGKVYGLPMAGFVEGVYYNKGIFRKLGVQVPATWEELLDVAGKAKAQGITPIAIASADAWVLNMTANTLWVRTAGADSVPGFVAGKRKWTDPDVAEGFRLFETLVKRGYFQEGSLALKYAEQQNKFKAGEAAMMFDGSWANSALLDKQKSLAAEDIGFFNFPNVGGKGDSLINGSYSNGYGFSANVDEYELRAVKAFIKAMFSETMQKRQLTEVGVLPAMKLSDLSGVPAIVGEVLQAAGAKQFPAFDSIVQAKVRETLETGMQELIGGKTTPERLLEAVQRAQEAASKEPAVRGAR</sequence>